<evidence type="ECO:0008006" key="3">
    <source>
        <dbReference type="Google" id="ProtNLM"/>
    </source>
</evidence>
<dbReference type="EMBL" id="CP115174">
    <property type="protein sequence ID" value="WBO24057.1"/>
    <property type="molecule type" value="Genomic_DNA"/>
</dbReference>
<name>A0ABY7NR78_9SPHN</name>
<evidence type="ECO:0000313" key="1">
    <source>
        <dbReference type="EMBL" id="WBO24057.1"/>
    </source>
</evidence>
<accession>A0ABY7NR78</accession>
<gene>
    <name evidence="1" type="ORF">PBT88_08090</name>
</gene>
<dbReference type="RefSeq" id="WP_270078686.1">
    <property type="nucleotide sequence ID" value="NZ_CP115174.1"/>
</dbReference>
<reference evidence="1 2" key="1">
    <citation type="submission" date="2022-12" db="EMBL/GenBank/DDBJ databases">
        <title>Sphingomonas abieness sp. nov., an endophytic bacterium isolated from Abies koreana.</title>
        <authorList>
            <person name="Jiang L."/>
            <person name="Lee J."/>
        </authorList>
    </citation>
    <scope>NUCLEOTIDE SEQUENCE [LARGE SCALE GENOMIC DNA]</scope>
    <source>
        <strain evidence="2">PAMB 00755</strain>
    </source>
</reference>
<proteinExistence type="predicted"/>
<evidence type="ECO:0000313" key="2">
    <source>
        <dbReference type="Proteomes" id="UP001210865"/>
    </source>
</evidence>
<protein>
    <recommendedName>
        <fullName evidence="3">WYL domain-containing protein</fullName>
    </recommendedName>
</protein>
<sequence length="98" mass="10988">MDTSKLFLEALALKKCVVATYNRTAVQLAPHILYTRHGELYVDAVTLERDGQPPQEMKLGSFKLTGLREPQVVERTFTPQALFDPSAERYAGTTVFTV</sequence>
<keyword evidence="2" id="KW-1185">Reference proteome</keyword>
<organism evidence="1 2">
    <name type="scientific">Sphingomonas abietis</name>
    <dbReference type="NCBI Taxonomy" id="3012344"/>
    <lineage>
        <taxon>Bacteria</taxon>
        <taxon>Pseudomonadati</taxon>
        <taxon>Pseudomonadota</taxon>
        <taxon>Alphaproteobacteria</taxon>
        <taxon>Sphingomonadales</taxon>
        <taxon>Sphingomonadaceae</taxon>
        <taxon>Sphingomonas</taxon>
    </lineage>
</organism>
<dbReference type="Proteomes" id="UP001210865">
    <property type="component" value="Chromosome"/>
</dbReference>